<evidence type="ECO:0000313" key="4">
    <source>
        <dbReference type="Proteomes" id="UP000228568"/>
    </source>
</evidence>
<feature type="region of interest" description="Disordered" evidence="2">
    <location>
        <begin position="268"/>
        <end position="297"/>
    </location>
</feature>
<evidence type="ECO:0000256" key="2">
    <source>
        <dbReference type="SAM" id="MobiDB-lite"/>
    </source>
</evidence>
<gene>
    <name evidence="3" type="ORF">COX81_04010</name>
</gene>
<organism evidence="3 4">
    <name type="scientific">Candidatus Magasanikbacteria bacterium CG_4_10_14_0_2_um_filter_37_12</name>
    <dbReference type="NCBI Taxonomy" id="1974637"/>
    <lineage>
        <taxon>Bacteria</taxon>
        <taxon>Candidatus Magasanikiibacteriota</taxon>
    </lineage>
</organism>
<sequence length="361" mass="39584">MTDPKPTETEPQTFEDRREASALDLQEKIDVLSRRHGTIGTRGQKLADDFVALTTLMGELRQSADAEVLAEKLSALEIKLQALRDKIAGLEAQAREEAVAEGEAEPETEPADDMLTRQELEQLANSITAKSTSSNDAPLIVEGADSTSAAETPESPFETRTFNDQTCVITVEGVDINCAISGKMPKIDKNPPNCNLPAIDLIYENTNPSLKLRIIAKQDGTYSLFPESNLERGVNRISLDPVYNINKSNIVEGVKKALAEMRKICVPRIPSHPSTTPNATTEAQGDISPPSPSHSTNKIVSLEDLAQPRKILSSPQTHARRRLIQNEVLNTHNPRPKHHHEIHAYSPNCWNLDEDPASTAG</sequence>
<proteinExistence type="predicted"/>
<protein>
    <submittedName>
        <fullName evidence="3">Uncharacterized protein</fullName>
    </submittedName>
</protein>
<evidence type="ECO:0000313" key="3">
    <source>
        <dbReference type="EMBL" id="PIZ94250.1"/>
    </source>
</evidence>
<feature type="compositionally biased region" description="Polar residues" evidence="2">
    <location>
        <begin position="272"/>
        <end position="283"/>
    </location>
</feature>
<feature type="coiled-coil region" evidence="1">
    <location>
        <begin position="66"/>
        <end position="100"/>
    </location>
</feature>
<dbReference type="EMBL" id="PFPK01000047">
    <property type="protein sequence ID" value="PIZ94250.1"/>
    <property type="molecule type" value="Genomic_DNA"/>
</dbReference>
<evidence type="ECO:0000256" key="1">
    <source>
        <dbReference type="SAM" id="Coils"/>
    </source>
</evidence>
<dbReference type="AlphaFoldDB" id="A0A2M7V6F2"/>
<reference evidence="4" key="1">
    <citation type="submission" date="2017-09" db="EMBL/GenBank/DDBJ databases">
        <title>Depth-based differentiation of microbial function through sediment-hosted aquifers and enrichment of novel symbionts in the deep terrestrial subsurface.</title>
        <authorList>
            <person name="Probst A.J."/>
            <person name="Ladd B."/>
            <person name="Jarett J.K."/>
            <person name="Geller-Mcgrath D.E."/>
            <person name="Sieber C.M.K."/>
            <person name="Emerson J.B."/>
            <person name="Anantharaman K."/>
            <person name="Thomas B.C."/>
            <person name="Malmstrom R."/>
            <person name="Stieglmeier M."/>
            <person name="Klingl A."/>
            <person name="Woyke T."/>
            <person name="Ryan C.M."/>
            <person name="Banfield J.F."/>
        </authorList>
    </citation>
    <scope>NUCLEOTIDE SEQUENCE [LARGE SCALE GENOMIC DNA]</scope>
</reference>
<name>A0A2M7V6F2_9BACT</name>
<dbReference type="Proteomes" id="UP000228568">
    <property type="component" value="Unassembled WGS sequence"/>
</dbReference>
<accession>A0A2M7V6F2</accession>
<keyword evidence="1" id="KW-0175">Coiled coil</keyword>
<comment type="caution">
    <text evidence="3">The sequence shown here is derived from an EMBL/GenBank/DDBJ whole genome shotgun (WGS) entry which is preliminary data.</text>
</comment>
<feature type="region of interest" description="Disordered" evidence="2">
    <location>
        <begin position="1"/>
        <end position="21"/>
    </location>
</feature>